<dbReference type="AlphaFoldDB" id="A0A8S3Y8Z7"/>
<evidence type="ECO:0000313" key="1">
    <source>
        <dbReference type="EMBL" id="CAG5051204.1"/>
    </source>
</evidence>
<sequence>MAAISTRAKSPTRSEAISKALKPRPVYSPGVLLGNWVEDRIECPKGGTLYFPPEINIEYDKLKPELRQSDFRVNKLNSWQGNITEWGLKKYLEHEWACSDVSDYMTTLYEDTYAPPQPSQYLQGPDRKARSS</sequence>
<comment type="caution">
    <text evidence="1">The sequence shown here is derived from an EMBL/GenBank/DDBJ whole genome shotgun (WGS) entry which is preliminary data.</text>
</comment>
<proteinExistence type="predicted"/>
<dbReference type="Proteomes" id="UP000691718">
    <property type="component" value="Unassembled WGS sequence"/>
</dbReference>
<accession>A0A8S3Y8Z7</accession>
<evidence type="ECO:0000313" key="2">
    <source>
        <dbReference type="Proteomes" id="UP000691718"/>
    </source>
</evidence>
<dbReference type="EMBL" id="CAJQZP010001492">
    <property type="protein sequence ID" value="CAG5051204.1"/>
    <property type="molecule type" value="Genomic_DNA"/>
</dbReference>
<reference evidence="1" key="1">
    <citation type="submission" date="2021-04" db="EMBL/GenBank/DDBJ databases">
        <authorList>
            <person name="Tunstrom K."/>
        </authorList>
    </citation>
    <scope>NUCLEOTIDE SEQUENCE</scope>
</reference>
<keyword evidence="2" id="KW-1185">Reference proteome</keyword>
<dbReference type="OrthoDB" id="8185227at2759"/>
<organism evidence="1 2">
    <name type="scientific">Parnassius apollo</name>
    <name type="common">Apollo butterfly</name>
    <name type="synonym">Papilio apollo</name>
    <dbReference type="NCBI Taxonomy" id="110799"/>
    <lineage>
        <taxon>Eukaryota</taxon>
        <taxon>Metazoa</taxon>
        <taxon>Ecdysozoa</taxon>
        <taxon>Arthropoda</taxon>
        <taxon>Hexapoda</taxon>
        <taxon>Insecta</taxon>
        <taxon>Pterygota</taxon>
        <taxon>Neoptera</taxon>
        <taxon>Endopterygota</taxon>
        <taxon>Lepidoptera</taxon>
        <taxon>Glossata</taxon>
        <taxon>Ditrysia</taxon>
        <taxon>Papilionoidea</taxon>
        <taxon>Papilionidae</taxon>
        <taxon>Parnassiinae</taxon>
        <taxon>Parnassini</taxon>
        <taxon>Parnassius</taxon>
        <taxon>Parnassius</taxon>
    </lineage>
</organism>
<protein>
    <submittedName>
        <fullName evidence="1">(apollo) hypothetical protein</fullName>
    </submittedName>
</protein>
<gene>
    <name evidence="1" type="ORF">PAPOLLO_LOCUS24984</name>
</gene>
<name>A0A8S3Y8Z7_PARAO</name>